<dbReference type="InterPro" id="IPR036691">
    <property type="entry name" value="Endo/exonu/phosph_ase_sf"/>
</dbReference>
<dbReference type="SUPFAM" id="SSF56219">
    <property type="entry name" value="DNase I-like"/>
    <property type="match status" value="1"/>
</dbReference>
<organism evidence="2 3">
    <name type="scientific">Peronospora farinosa</name>
    <dbReference type="NCBI Taxonomy" id="134698"/>
    <lineage>
        <taxon>Eukaryota</taxon>
        <taxon>Sar</taxon>
        <taxon>Stramenopiles</taxon>
        <taxon>Oomycota</taxon>
        <taxon>Peronosporomycetes</taxon>
        <taxon>Peronosporales</taxon>
        <taxon>Peronosporaceae</taxon>
        <taxon>Peronospora</taxon>
    </lineage>
</organism>
<dbReference type="Proteomes" id="UP001159659">
    <property type="component" value="Unassembled WGS sequence"/>
</dbReference>
<gene>
    <name evidence="2" type="ORF">PFR002_LOCUS1819</name>
</gene>
<accession>A0AAV0SX73</accession>
<feature type="chain" id="PRO_5044009996" description="Endonuclease/exonuclease/phosphatase domain-containing protein" evidence="1">
    <location>
        <begin position="27"/>
        <end position="288"/>
    </location>
</feature>
<protein>
    <recommendedName>
        <fullName evidence="4">Endonuclease/exonuclease/phosphatase domain-containing protein</fullName>
    </recommendedName>
</protein>
<proteinExistence type="predicted"/>
<feature type="signal peptide" evidence="1">
    <location>
        <begin position="1"/>
        <end position="26"/>
    </location>
</feature>
<name>A0AAV0SX73_9STRA</name>
<evidence type="ECO:0000313" key="3">
    <source>
        <dbReference type="Proteomes" id="UP001159659"/>
    </source>
</evidence>
<sequence>MPGSGPSGRYSSLCMFLRFNISLLAGTSLPRHFEDDAHHIVMGDFNTVFSSQLDQARFHDQARQQGREELLDWLNDLRLVDAWRLQNPDLQEFTSPTVFQDIFHDFRAKSGTEDHIGLTFRLGSTCLKPPGRAPWKCLAWVINLPEAQVYLSDSSCKLTAPFLPCIWNYNPGCLLDEHKRKDSNFLRELFHFKKNSRKRKIEGLHVEINKLKRQQALYTTVDISATLSLAKAELHTKLDESAHYASKQKFASDIQATERCSKFFFRPPQVLYKSPIPVESAEDLEPAC</sequence>
<reference evidence="2" key="1">
    <citation type="submission" date="2022-12" db="EMBL/GenBank/DDBJ databases">
        <authorList>
            <person name="Webb A."/>
        </authorList>
    </citation>
    <scope>NUCLEOTIDE SEQUENCE</scope>
    <source>
        <strain evidence="2">Pf2</strain>
    </source>
</reference>
<evidence type="ECO:0008006" key="4">
    <source>
        <dbReference type="Google" id="ProtNLM"/>
    </source>
</evidence>
<dbReference type="AlphaFoldDB" id="A0AAV0SX73"/>
<evidence type="ECO:0000256" key="1">
    <source>
        <dbReference type="SAM" id="SignalP"/>
    </source>
</evidence>
<dbReference type="EMBL" id="CANTFK010000182">
    <property type="protein sequence ID" value="CAI5708354.1"/>
    <property type="molecule type" value="Genomic_DNA"/>
</dbReference>
<dbReference type="Gene3D" id="3.60.10.10">
    <property type="entry name" value="Endonuclease/exonuclease/phosphatase"/>
    <property type="match status" value="1"/>
</dbReference>
<comment type="caution">
    <text evidence="2">The sequence shown here is derived from an EMBL/GenBank/DDBJ whole genome shotgun (WGS) entry which is preliminary data.</text>
</comment>
<evidence type="ECO:0000313" key="2">
    <source>
        <dbReference type="EMBL" id="CAI5708354.1"/>
    </source>
</evidence>
<keyword evidence="1" id="KW-0732">Signal</keyword>